<dbReference type="NCBIfam" id="TIGR00420">
    <property type="entry name" value="trmU"/>
    <property type="match status" value="1"/>
</dbReference>
<feature type="active site" description="Cysteine persulfide intermediate" evidence="9">
    <location>
        <position position="213"/>
    </location>
</feature>
<dbReference type="InterPro" id="IPR014729">
    <property type="entry name" value="Rossmann-like_a/b/a_fold"/>
</dbReference>
<dbReference type="InterPro" id="IPR046884">
    <property type="entry name" value="MnmA-like_central"/>
</dbReference>
<sequence length="395" mass="42794">MTLAIPPSETPEGPTATGATTVIVGMSGGVDSSVTALRLLEQGYRVEGLFMKNWDEDDGTEYCTAMADLADAQAVCDSLGIKLHTANFAAEYWDNVFEHFLAEYQAGRTPNPDILCNREIKFKVFLDYAEMLGADLIATGHYVRRRLTADGRAELLKGRDANKDQSYFLHAVPGAAIAKTLFPVGELEKSEVRALAERHGLATARKKDSTGICFIGERRFSDFLKQYLPAQPGRIETPEGEVVGEHMGLMYYTLGQRRGLGIGGLKAHSEDPWFVAAKDLERNVLVVVQGEHPLLYSDTAYCEPAAWIAGAPPKAKRLSAKTRYRQQDEPCEVEVLADGGLAVHFDTPQRAVTPGQSLVLYADDVCLGGAVIRATATTDAGAIDPTSHTGSARSA</sequence>
<feature type="region of interest" description="Interaction with tRNA" evidence="9">
    <location>
        <begin position="163"/>
        <end position="165"/>
    </location>
</feature>
<dbReference type="Gene3D" id="3.40.50.620">
    <property type="entry name" value="HUPs"/>
    <property type="match status" value="1"/>
</dbReference>
<keyword evidence="2 9" id="KW-0808">Transferase</keyword>
<dbReference type="PANTHER" id="PTHR11933">
    <property type="entry name" value="TRNA 5-METHYLAMINOMETHYL-2-THIOURIDYLATE -METHYLTRANSFERASE"/>
    <property type="match status" value="1"/>
</dbReference>
<evidence type="ECO:0000256" key="2">
    <source>
        <dbReference type="ARBA" id="ARBA00022679"/>
    </source>
</evidence>
<proteinExistence type="inferred from homology"/>
<evidence type="ECO:0000256" key="6">
    <source>
        <dbReference type="ARBA" id="ARBA00022884"/>
    </source>
</evidence>
<keyword evidence="7 9" id="KW-1015">Disulfide bond</keyword>
<feature type="binding site" evidence="9">
    <location>
        <begin position="25"/>
        <end position="32"/>
    </location>
    <ligand>
        <name>ATP</name>
        <dbReference type="ChEBI" id="CHEBI:30616"/>
    </ligand>
</feature>
<comment type="function">
    <text evidence="9">Catalyzes the 2-thiolation of uridine at the wobble position (U34) of tRNA, leading to the formation of s(2)U34.</text>
</comment>
<dbReference type="Gene3D" id="2.40.30.10">
    <property type="entry name" value="Translation factors"/>
    <property type="match status" value="1"/>
</dbReference>
<dbReference type="NCBIfam" id="NF001138">
    <property type="entry name" value="PRK00143.1"/>
    <property type="match status" value="1"/>
</dbReference>
<dbReference type="HAMAP" id="MF_00144">
    <property type="entry name" value="tRNA_thiouridyl_MnmA"/>
    <property type="match status" value="1"/>
</dbReference>
<organism evidence="12 13">
    <name type="scientific">Salinicola endophyticus</name>
    <dbReference type="NCBI Taxonomy" id="1949083"/>
    <lineage>
        <taxon>Bacteria</taxon>
        <taxon>Pseudomonadati</taxon>
        <taxon>Pseudomonadota</taxon>
        <taxon>Gammaproteobacteria</taxon>
        <taxon>Oceanospirillales</taxon>
        <taxon>Halomonadaceae</taxon>
        <taxon>Salinicola</taxon>
    </lineage>
</organism>
<dbReference type="RefSeq" id="WP_110689550.1">
    <property type="nucleotide sequence ID" value="NZ_CP035631.1"/>
</dbReference>
<evidence type="ECO:0000259" key="11">
    <source>
        <dbReference type="Pfam" id="PF20259"/>
    </source>
</evidence>
<comment type="subcellular location">
    <subcellularLocation>
        <location evidence="9">Cytoplasm</location>
    </subcellularLocation>
</comment>
<feature type="region of interest" description="Interaction with tRNA" evidence="9">
    <location>
        <begin position="323"/>
        <end position="324"/>
    </location>
</feature>
<dbReference type="Proteomes" id="UP001321526">
    <property type="component" value="Chromosome"/>
</dbReference>
<keyword evidence="1 9" id="KW-0820">tRNA-binding</keyword>
<evidence type="ECO:0000256" key="4">
    <source>
        <dbReference type="ARBA" id="ARBA00022741"/>
    </source>
</evidence>
<dbReference type="EMBL" id="CP035631">
    <property type="protein sequence ID" value="WFF42448.1"/>
    <property type="molecule type" value="Genomic_DNA"/>
</dbReference>
<evidence type="ECO:0000256" key="3">
    <source>
        <dbReference type="ARBA" id="ARBA00022694"/>
    </source>
</evidence>
<keyword evidence="4 9" id="KW-0547">Nucleotide-binding</keyword>
<keyword evidence="6 9" id="KW-0694">RNA-binding</keyword>
<keyword evidence="13" id="KW-1185">Reference proteome</keyword>
<evidence type="ECO:0000313" key="13">
    <source>
        <dbReference type="Proteomes" id="UP001321526"/>
    </source>
</evidence>
<keyword evidence="5 9" id="KW-0067">ATP-binding</keyword>
<dbReference type="CDD" id="cd01998">
    <property type="entry name" value="MnmA_TRMU-like"/>
    <property type="match status" value="1"/>
</dbReference>
<gene>
    <name evidence="9 12" type="primary">mnmA</name>
    <name evidence="12" type="ORF">EVC62_13550</name>
</gene>
<dbReference type="Gene3D" id="2.30.30.280">
    <property type="entry name" value="Adenine nucleotide alpha hydrolases-like domains"/>
    <property type="match status" value="1"/>
</dbReference>
<dbReference type="SUPFAM" id="SSF52402">
    <property type="entry name" value="Adenine nucleotide alpha hydrolases-like"/>
    <property type="match status" value="1"/>
</dbReference>
<evidence type="ECO:0000256" key="7">
    <source>
        <dbReference type="ARBA" id="ARBA00023157"/>
    </source>
</evidence>
<dbReference type="Pfam" id="PF20258">
    <property type="entry name" value="tRNA_Me_trans_C"/>
    <property type="match status" value="1"/>
</dbReference>
<evidence type="ECO:0000256" key="8">
    <source>
        <dbReference type="ARBA" id="ARBA00051542"/>
    </source>
</evidence>
<comment type="catalytic activity">
    <reaction evidence="8 9">
        <text>S-sulfanyl-L-cysteinyl-[protein] + uridine(34) in tRNA + AH2 + ATP = 2-thiouridine(34) in tRNA + L-cysteinyl-[protein] + A + AMP + diphosphate + H(+)</text>
        <dbReference type="Rhea" id="RHEA:47032"/>
        <dbReference type="Rhea" id="RHEA-COMP:10131"/>
        <dbReference type="Rhea" id="RHEA-COMP:11726"/>
        <dbReference type="Rhea" id="RHEA-COMP:11727"/>
        <dbReference type="Rhea" id="RHEA-COMP:11728"/>
        <dbReference type="ChEBI" id="CHEBI:13193"/>
        <dbReference type="ChEBI" id="CHEBI:15378"/>
        <dbReference type="ChEBI" id="CHEBI:17499"/>
        <dbReference type="ChEBI" id="CHEBI:29950"/>
        <dbReference type="ChEBI" id="CHEBI:30616"/>
        <dbReference type="ChEBI" id="CHEBI:33019"/>
        <dbReference type="ChEBI" id="CHEBI:61963"/>
        <dbReference type="ChEBI" id="CHEBI:65315"/>
        <dbReference type="ChEBI" id="CHEBI:87170"/>
        <dbReference type="ChEBI" id="CHEBI:456215"/>
        <dbReference type="EC" id="2.8.1.13"/>
    </reaction>
</comment>
<feature type="site" description="Interaction with tRNA" evidence="9">
    <location>
        <position position="141"/>
    </location>
</feature>
<evidence type="ECO:0000259" key="10">
    <source>
        <dbReference type="Pfam" id="PF20258"/>
    </source>
</evidence>
<protein>
    <recommendedName>
        <fullName evidence="9">tRNA-specific 2-thiouridylase MnmA</fullName>
        <ecNumber evidence="9">2.8.1.13</ecNumber>
    </recommendedName>
</protein>
<evidence type="ECO:0000256" key="1">
    <source>
        <dbReference type="ARBA" id="ARBA00022555"/>
    </source>
</evidence>
<evidence type="ECO:0000313" key="12">
    <source>
        <dbReference type="EMBL" id="WFF42448.1"/>
    </source>
</evidence>
<dbReference type="Pfam" id="PF03054">
    <property type="entry name" value="tRNA_Me_trans"/>
    <property type="match status" value="1"/>
</dbReference>
<evidence type="ECO:0000256" key="5">
    <source>
        <dbReference type="ARBA" id="ARBA00022840"/>
    </source>
</evidence>
<dbReference type="EC" id="2.8.1.13" evidence="9"/>
<comment type="similarity">
    <text evidence="9">Belongs to the MnmA/TRMU family.</text>
</comment>
<feature type="binding site" evidence="9">
    <location>
        <position position="51"/>
    </location>
    <ligand>
        <name>ATP</name>
        <dbReference type="ChEBI" id="CHEBI:30616"/>
    </ligand>
</feature>
<name>A0ABY8FHZ8_9GAMM</name>
<reference evidence="12 13" key="1">
    <citation type="submission" date="2019-01" db="EMBL/GenBank/DDBJ databases">
        <title>Genome sequence of Salinicola endophyticus REST5.</title>
        <authorList>
            <person name="Nascimento F.X."/>
        </authorList>
    </citation>
    <scope>NUCLEOTIDE SEQUENCE [LARGE SCALE GENOMIC DNA]</scope>
    <source>
        <strain evidence="12 13">REST5</strain>
    </source>
</reference>
<keyword evidence="3 9" id="KW-0819">tRNA processing</keyword>
<keyword evidence="9" id="KW-0963">Cytoplasm</keyword>
<feature type="disulfide bond" description="Alternate" evidence="9">
    <location>
        <begin position="116"/>
        <end position="213"/>
    </location>
</feature>
<feature type="binding site" evidence="9">
    <location>
        <position position="140"/>
    </location>
    <ligand>
        <name>ATP</name>
        <dbReference type="ChEBI" id="CHEBI:30616"/>
    </ligand>
</feature>
<dbReference type="InterPro" id="IPR004506">
    <property type="entry name" value="MnmA-like"/>
</dbReference>
<feature type="domain" description="tRNA-specific 2-thiouridylase MnmA-like C-terminal" evidence="10">
    <location>
        <begin position="299"/>
        <end position="372"/>
    </location>
</feature>
<feature type="active site" description="Nucleophile" evidence="9">
    <location>
        <position position="116"/>
    </location>
</feature>
<feature type="region of interest" description="Interaction with target base in tRNA" evidence="9">
    <location>
        <begin position="111"/>
        <end position="113"/>
    </location>
</feature>
<dbReference type="PANTHER" id="PTHR11933:SF5">
    <property type="entry name" value="MITOCHONDRIAL TRNA-SPECIFIC 2-THIOURIDYLASE 1"/>
    <property type="match status" value="1"/>
</dbReference>
<dbReference type="Pfam" id="PF20259">
    <property type="entry name" value="tRNA_Me_trans_M"/>
    <property type="match status" value="1"/>
</dbReference>
<feature type="site" description="Interaction with tRNA" evidence="9">
    <location>
        <position position="356"/>
    </location>
</feature>
<accession>A0ABY8FHZ8</accession>
<evidence type="ECO:0000256" key="9">
    <source>
        <dbReference type="HAMAP-Rule" id="MF_00144"/>
    </source>
</evidence>
<dbReference type="InterPro" id="IPR046885">
    <property type="entry name" value="MnmA-like_C"/>
</dbReference>
<dbReference type="GO" id="GO:0103016">
    <property type="term" value="F:tRNA-uridine 2-sulfurtransferase activity"/>
    <property type="evidence" value="ECO:0007669"/>
    <property type="project" value="UniProtKB-EC"/>
</dbReference>
<dbReference type="InterPro" id="IPR023382">
    <property type="entry name" value="MnmA-like_central_sf"/>
</dbReference>
<feature type="domain" description="tRNA-specific 2-thiouridylase MnmA-like central" evidence="11">
    <location>
        <begin position="222"/>
        <end position="289"/>
    </location>
</feature>